<evidence type="ECO:0000313" key="4">
    <source>
        <dbReference type="Proteomes" id="UP000792457"/>
    </source>
</evidence>
<reference evidence="3" key="1">
    <citation type="submission" date="2013-04" db="EMBL/GenBank/DDBJ databases">
        <authorList>
            <person name="Qu J."/>
            <person name="Murali S.C."/>
            <person name="Bandaranaike D."/>
            <person name="Bellair M."/>
            <person name="Blankenburg K."/>
            <person name="Chao H."/>
            <person name="Dinh H."/>
            <person name="Doddapaneni H."/>
            <person name="Downs B."/>
            <person name="Dugan-Rocha S."/>
            <person name="Elkadiri S."/>
            <person name="Gnanaolivu R.D."/>
            <person name="Hernandez B."/>
            <person name="Javaid M."/>
            <person name="Jayaseelan J.C."/>
            <person name="Lee S."/>
            <person name="Li M."/>
            <person name="Ming W."/>
            <person name="Munidasa M."/>
            <person name="Muniz J."/>
            <person name="Nguyen L."/>
            <person name="Ongeri F."/>
            <person name="Osuji N."/>
            <person name="Pu L.-L."/>
            <person name="Puazo M."/>
            <person name="Qu C."/>
            <person name="Quiroz J."/>
            <person name="Raj R."/>
            <person name="Weissenberger G."/>
            <person name="Xin Y."/>
            <person name="Zou X."/>
            <person name="Han Y."/>
            <person name="Richards S."/>
            <person name="Worley K."/>
            <person name="Muzny D."/>
            <person name="Gibbs R."/>
        </authorList>
    </citation>
    <scope>NUCLEOTIDE SEQUENCE</scope>
    <source>
        <strain evidence="3">Sampled in the wild</strain>
    </source>
</reference>
<gene>
    <name evidence="3" type="ORF">J437_LFUL007633</name>
</gene>
<proteinExistence type="predicted"/>
<keyword evidence="4" id="KW-1185">Reference proteome</keyword>
<organism evidence="3 4">
    <name type="scientific">Ladona fulva</name>
    <name type="common">Scarce chaser dragonfly</name>
    <name type="synonym">Libellula fulva</name>
    <dbReference type="NCBI Taxonomy" id="123851"/>
    <lineage>
        <taxon>Eukaryota</taxon>
        <taxon>Metazoa</taxon>
        <taxon>Ecdysozoa</taxon>
        <taxon>Arthropoda</taxon>
        <taxon>Hexapoda</taxon>
        <taxon>Insecta</taxon>
        <taxon>Pterygota</taxon>
        <taxon>Palaeoptera</taxon>
        <taxon>Odonata</taxon>
        <taxon>Epiprocta</taxon>
        <taxon>Anisoptera</taxon>
        <taxon>Libelluloidea</taxon>
        <taxon>Libellulidae</taxon>
        <taxon>Ladona</taxon>
    </lineage>
</organism>
<keyword evidence="2" id="KW-0732">Signal</keyword>
<protein>
    <recommendedName>
        <fullName evidence="5">Apolipophorin-III</fullName>
    </recommendedName>
</protein>
<comment type="caution">
    <text evidence="3">The sequence shown here is derived from an EMBL/GenBank/DDBJ whole genome shotgun (WGS) entry which is preliminary data.</text>
</comment>
<sequence>MAFPPKFALALVVLCFTQVAMSAHVRRSAEESSSPLQELMGNATVQLKTVTEELNKLVSFSNLEEMMTTLQAKTKELEERALNMTEELKRQYEVHGAELSEIASDALNNATQRFNASLENLRASAPGAMEEVSAFQQRFQDTFNNTAETLFEETGKLAKAAGEDAEYVHKIFADLSRSAIQNTMEMMQKLNQDVQEAVKKATES</sequence>
<accession>A0A8K0K713</accession>
<evidence type="ECO:0008006" key="5">
    <source>
        <dbReference type="Google" id="ProtNLM"/>
    </source>
</evidence>
<feature type="signal peptide" evidence="2">
    <location>
        <begin position="1"/>
        <end position="22"/>
    </location>
</feature>
<dbReference type="SUPFAM" id="SSF47857">
    <property type="entry name" value="Apolipophorin-III"/>
    <property type="match status" value="1"/>
</dbReference>
<dbReference type="AlphaFoldDB" id="A0A8K0K713"/>
<name>A0A8K0K713_LADFU</name>
<feature type="coiled-coil region" evidence="1">
    <location>
        <begin position="60"/>
        <end position="87"/>
    </location>
</feature>
<dbReference type="Gene3D" id="1.20.120.20">
    <property type="entry name" value="Apolipoprotein"/>
    <property type="match status" value="1"/>
</dbReference>
<evidence type="ECO:0000313" key="3">
    <source>
        <dbReference type="EMBL" id="KAG8228896.1"/>
    </source>
</evidence>
<feature type="chain" id="PRO_5035431599" description="Apolipophorin-III" evidence="2">
    <location>
        <begin position="23"/>
        <end position="204"/>
    </location>
</feature>
<evidence type="ECO:0000256" key="2">
    <source>
        <dbReference type="SAM" id="SignalP"/>
    </source>
</evidence>
<dbReference type="Proteomes" id="UP000792457">
    <property type="component" value="Unassembled WGS sequence"/>
</dbReference>
<evidence type="ECO:0000256" key="1">
    <source>
        <dbReference type="SAM" id="Coils"/>
    </source>
</evidence>
<reference evidence="3" key="2">
    <citation type="submission" date="2017-10" db="EMBL/GenBank/DDBJ databases">
        <title>Ladona fulva Genome sequencing and assembly.</title>
        <authorList>
            <person name="Murali S."/>
            <person name="Richards S."/>
            <person name="Bandaranaike D."/>
            <person name="Bellair M."/>
            <person name="Blankenburg K."/>
            <person name="Chao H."/>
            <person name="Dinh H."/>
            <person name="Doddapaneni H."/>
            <person name="Dugan-Rocha S."/>
            <person name="Elkadiri S."/>
            <person name="Gnanaolivu R."/>
            <person name="Hernandez B."/>
            <person name="Skinner E."/>
            <person name="Javaid M."/>
            <person name="Lee S."/>
            <person name="Li M."/>
            <person name="Ming W."/>
            <person name="Munidasa M."/>
            <person name="Muniz J."/>
            <person name="Nguyen L."/>
            <person name="Hughes D."/>
            <person name="Osuji N."/>
            <person name="Pu L.-L."/>
            <person name="Puazo M."/>
            <person name="Qu C."/>
            <person name="Quiroz J."/>
            <person name="Raj R."/>
            <person name="Weissenberger G."/>
            <person name="Xin Y."/>
            <person name="Zou X."/>
            <person name="Han Y."/>
            <person name="Worley K."/>
            <person name="Muzny D."/>
            <person name="Gibbs R."/>
        </authorList>
    </citation>
    <scope>NUCLEOTIDE SEQUENCE</scope>
    <source>
        <strain evidence="3">Sampled in the wild</strain>
    </source>
</reference>
<dbReference type="EMBL" id="KZ308393">
    <property type="protein sequence ID" value="KAG8228896.1"/>
    <property type="molecule type" value="Genomic_DNA"/>
</dbReference>
<keyword evidence="1" id="KW-0175">Coiled coil</keyword>